<evidence type="ECO:0000256" key="2">
    <source>
        <dbReference type="ARBA" id="ARBA00022448"/>
    </source>
</evidence>
<dbReference type="InterPro" id="IPR020846">
    <property type="entry name" value="MFS_dom"/>
</dbReference>
<feature type="domain" description="Major facilitator superfamily (MFS) profile" evidence="10">
    <location>
        <begin position="36"/>
        <end position="441"/>
    </location>
</feature>
<dbReference type="PROSITE" id="PS50850">
    <property type="entry name" value="MFS"/>
    <property type="match status" value="1"/>
</dbReference>
<keyword evidence="6 9" id="KW-1133">Transmembrane helix</keyword>
<dbReference type="Proteomes" id="UP001430172">
    <property type="component" value="Unassembled WGS sequence"/>
</dbReference>
<dbReference type="InterPro" id="IPR036259">
    <property type="entry name" value="MFS_trans_sf"/>
</dbReference>
<evidence type="ECO:0000256" key="6">
    <source>
        <dbReference type="ARBA" id="ARBA00022989"/>
    </source>
</evidence>
<proteinExistence type="predicted"/>
<feature type="transmembrane region" description="Helical" evidence="9">
    <location>
        <begin position="323"/>
        <end position="342"/>
    </location>
</feature>
<keyword evidence="5" id="KW-0769">Symport</keyword>
<evidence type="ECO:0000313" key="12">
    <source>
        <dbReference type="Proteomes" id="UP001430172"/>
    </source>
</evidence>
<keyword evidence="7 9" id="KW-0472">Membrane</keyword>
<evidence type="ECO:0000256" key="4">
    <source>
        <dbReference type="ARBA" id="ARBA00022692"/>
    </source>
</evidence>
<evidence type="ECO:0000259" key="10">
    <source>
        <dbReference type="PROSITE" id="PS50850"/>
    </source>
</evidence>
<dbReference type="InterPro" id="IPR011701">
    <property type="entry name" value="MFS"/>
</dbReference>
<feature type="transmembrane region" description="Helical" evidence="9">
    <location>
        <begin position="184"/>
        <end position="202"/>
    </location>
</feature>
<organism evidence="11 12">
    <name type="scientific">Phycicoccus sonneratiae</name>
    <dbReference type="NCBI Taxonomy" id="2807628"/>
    <lineage>
        <taxon>Bacteria</taxon>
        <taxon>Bacillati</taxon>
        <taxon>Actinomycetota</taxon>
        <taxon>Actinomycetes</taxon>
        <taxon>Micrococcales</taxon>
        <taxon>Intrasporangiaceae</taxon>
        <taxon>Phycicoccus</taxon>
    </lineage>
</organism>
<dbReference type="PANTHER" id="PTHR43528">
    <property type="entry name" value="ALPHA-KETOGLUTARATE PERMEASE"/>
    <property type="match status" value="1"/>
</dbReference>
<keyword evidence="12" id="KW-1185">Reference proteome</keyword>
<dbReference type="RefSeq" id="WP_204130959.1">
    <property type="nucleotide sequence ID" value="NZ_JAFDVD010000008.1"/>
</dbReference>
<feature type="transmembrane region" description="Helical" evidence="9">
    <location>
        <begin position="108"/>
        <end position="126"/>
    </location>
</feature>
<comment type="caution">
    <text evidence="11">The sequence shown here is derived from an EMBL/GenBank/DDBJ whole genome shotgun (WGS) entry which is preliminary data.</text>
</comment>
<keyword evidence="4 9" id="KW-0812">Transmembrane</keyword>
<feature type="compositionally biased region" description="Pro residues" evidence="8">
    <location>
        <begin position="14"/>
        <end position="26"/>
    </location>
</feature>
<feature type="region of interest" description="Disordered" evidence="8">
    <location>
        <begin position="1"/>
        <end position="28"/>
    </location>
</feature>
<dbReference type="EMBL" id="JAFDVD010000008">
    <property type="protein sequence ID" value="MBM6400504.1"/>
    <property type="molecule type" value="Genomic_DNA"/>
</dbReference>
<dbReference type="InterPro" id="IPR051084">
    <property type="entry name" value="H+-coupled_symporters"/>
</dbReference>
<feature type="transmembrane region" description="Helical" evidence="9">
    <location>
        <begin position="146"/>
        <end position="164"/>
    </location>
</feature>
<evidence type="ECO:0000256" key="8">
    <source>
        <dbReference type="SAM" id="MobiDB-lite"/>
    </source>
</evidence>
<sequence length="443" mass="46656">MASSERTATHDDTTPPPTPTPTPTPTPAEVARARKAVIASSVGNALEWFDVIVYSSFAVVISELFFPEVSGFAALMFTFLTFAVSYLVRPLGAAVIGNWADRHGRKRALSATILLMMLGTGLMAVAPTAAVVGPVAGGLWLLASRLVQGFSAGGEFGTATTFLVESAPDRKAFYGSWQVATQGAALLLASAFGFGLTTFLSHDALYTWGWRVPFLVGMLIGPVGWYIRRRMDETEDFERAEKLDSPLGSALSTHLTRVLTAAGAVALASLSVYLILYMPTFAVKSLGLPSYAGYLGGMIAGVVTLVGTPFIGRLADRVGPGRVMLVAAGAGAVLAWPLFQLVVGVPSVAVLTVVQVVFGALMAAYFGPLPGLYADLFPTNVRTTGMAVGYNVGVLVFGGFTGAIFTFLIEATGSRTAPSIYFVVIAVLSFVTVLLARRRFGVR</sequence>
<evidence type="ECO:0000256" key="5">
    <source>
        <dbReference type="ARBA" id="ARBA00022847"/>
    </source>
</evidence>
<gene>
    <name evidence="11" type="ORF">JQN70_08930</name>
</gene>
<protein>
    <submittedName>
        <fullName evidence="11">MFS transporter</fullName>
    </submittedName>
</protein>
<dbReference type="SUPFAM" id="SSF103473">
    <property type="entry name" value="MFS general substrate transporter"/>
    <property type="match status" value="1"/>
</dbReference>
<keyword evidence="2" id="KW-0813">Transport</keyword>
<evidence type="ECO:0000313" key="11">
    <source>
        <dbReference type="EMBL" id="MBM6400504.1"/>
    </source>
</evidence>
<feature type="transmembrane region" description="Helical" evidence="9">
    <location>
        <begin position="258"/>
        <end position="279"/>
    </location>
</feature>
<dbReference type="Pfam" id="PF07690">
    <property type="entry name" value="MFS_1"/>
    <property type="match status" value="1"/>
</dbReference>
<feature type="transmembrane region" description="Helical" evidence="9">
    <location>
        <begin position="291"/>
        <end position="311"/>
    </location>
</feature>
<feature type="transmembrane region" description="Helical" evidence="9">
    <location>
        <begin position="208"/>
        <end position="227"/>
    </location>
</feature>
<name>A0ABS2CKU3_9MICO</name>
<dbReference type="PANTHER" id="PTHR43528:SF8">
    <property type="entry name" value="BLR0239 PROTEIN"/>
    <property type="match status" value="1"/>
</dbReference>
<feature type="transmembrane region" description="Helical" evidence="9">
    <location>
        <begin position="72"/>
        <end position="96"/>
    </location>
</feature>
<evidence type="ECO:0000256" key="3">
    <source>
        <dbReference type="ARBA" id="ARBA00022475"/>
    </source>
</evidence>
<keyword evidence="3" id="KW-1003">Cell membrane</keyword>
<reference evidence="11" key="1">
    <citation type="submission" date="2021-02" db="EMBL/GenBank/DDBJ databases">
        <title>Phycicoccus sp. MQZ13P-5T, whole genome shotgun sequence.</title>
        <authorList>
            <person name="Tuo L."/>
        </authorList>
    </citation>
    <scope>NUCLEOTIDE SEQUENCE</scope>
    <source>
        <strain evidence="11">MQZ13P-5</strain>
    </source>
</reference>
<accession>A0ABS2CKU3</accession>
<evidence type="ECO:0000256" key="7">
    <source>
        <dbReference type="ARBA" id="ARBA00023136"/>
    </source>
</evidence>
<feature type="transmembrane region" description="Helical" evidence="9">
    <location>
        <begin position="420"/>
        <end position="436"/>
    </location>
</feature>
<feature type="transmembrane region" description="Helical" evidence="9">
    <location>
        <begin position="348"/>
        <end position="367"/>
    </location>
</feature>
<dbReference type="Gene3D" id="1.20.1250.20">
    <property type="entry name" value="MFS general substrate transporter like domains"/>
    <property type="match status" value="2"/>
</dbReference>
<feature type="transmembrane region" description="Helical" evidence="9">
    <location>
        <begin position="48"/>
        <end position="66"/>
    </location>
</feature>
<feature type="transmembrane region" description="Helical" evidence="9">
    <location>
        <begin position="388"/>
        <end position="408"/>
    </location>
</feature>
<evidence type="ECO:0000256" key="1">
    <source>
        <dbReference type="ARBA" id="ARBA00004651"/>
    </source>
</evidence>
<comment type="subcellular location">
    <subcellularLocation>
        <location evidence="1">Cell membrane</location>
        <topology evidence="1">Multi-pass membrane protein</topology>
    </subcellularLocation>
</comment>
<evidence type="ECO:0000256" key="9">
    <source>
        <dbReference type="SAM" id="Phobius"/>
    </source>
</evidence>